<dbReference type="NCBIfam" id="TIGR00182">
    <property type="entry name" value="plsX"/>
    <property type="match status" value="1"/>
</dbReference>
<dbReference type="RefSeq" id="WP_121839868.1">
    <property type="nucleotide sequence ID" value="NZ_ML014803.1"/>
</dbReference>
<protein>
    <recommendedName>
        <fullName evidence="8 10">Phosphate acyltransferase</fullName>
        <ecNumber evidence="8 10">2.3.1.274</ecNumber>
    </recommendedName>
    <alternativeName>
        <fullName evidence="10">Acyl-ACP phosphotransacylase</fullName>
    </alternativeName>
    <alternativeName>
        <fullName evidence="10">Acyl-[acyl-carrier-protein]--phosphate acyltransferase</fullName>
    </alternativeName>
    <alternativeName>
        <fullName evidence="10">Phosphate-acyl-ACP acyltransferase</fullName>
    </alternativeName>
</protein>
<evidence type="ECO:0000256" key="6">
    <source>
        <dbReference type="ARBA" id="ARBA00023209"/>
    </source>
</evidence>
<dbReference type="Proteomes" id="UP000281474">
    <property type="component" value="Unassembled WGS sequence"/>
</dbReference>
<evidence type="ECO:0000256" key="3">
    <source>
        <dbReference type="ARBA" id="ARBA00022516"/>
    </source>
</evidence>
<evidence type="ECO:0000256" key="4">
    <source>
        <dbReference type="ARBA" id="ARBA00022679"/>
    </source>
</evidence>
<comment type="pathway">
    <text evidence="10">Lipid metabolism; phospholipid metabolism.</text>
</comment>
<accession>A0A3L8PU32</accession>
<dbReference type="EMBL" id="QZEI01000054">
    <property type="protein sequence ID" value="RLV58816.1"/>
    <property type="molecule type" value="Genomic_DNA"/>
</dbReference>
<name>A0A3L8PU32_9GAMM</name>
<evidence type="ECO:0000256" key="5">
    <source>
        <dbReference type="ARBA" id="ARBA00023098"/>
    </source>
</evidence>
<dbReference type="GO" id="GO:0043811">
    <property type="term" value="F:phosphate:acyl-[acyl carrier protein] acyltransferase activity"/>
    <property type="evidence" value="ECO:0007669"/>
    <property type="project" value="UniProtKB-UniRule"/>
</dbReference>
<dbReference type="Pfam" id="PF02504">
    <property type="entry name" value="FA_synthesis"/>
    <property type="match status" value="1"/>
</dbReference>
<evidence type="ECO:0000256" key="2">
    <source>
        <dbReference type="ARBA" id="ARBA00022490"/>
    </source>
</evidence>
<dbReference type="HAMAP" id="MF_00019">
    <property type="entry name" value="PlsX"/>
    <property type="match status" value="1"/>
</dbReference>
<keyword evidence="11" id="KW-0012">Acyltransferase</keyword>
<proteinExistence type="inferred from homology"/>
<comment type="catalytic activity">
    <reaction evidence="1 10">
        <text>a fatty acyl-[ACP] + phosphate = an acyl phosphate + holo-[ACP]</text>
        <dbReference type="Rhea" id="RHEA:42292"/>
        <dbReference type="Rhea" id="RHEA-COMP:9685"/>
        <dbReference type="Rhea" id="RHEA-COMP:14125"/>
        <dbReference type="ChEBI" id="CHEBI:43474"/>
        <dbReference type="ChEBI" id="CHEBI:59918"/>
        <dbReference type="ChEBI" id="CHEBI:64479"/>
        <dbReference type="ChEBI" id="CHEBI:138651"/>
        <dbReference type="EC" id="2.3.1.274"/>
    </reaction>
</comment>
<sequence length="342" mass="36954">MQNLTLALDAMGGDFGPQVSVPAAMQALRQNPFLKIILVGDQTKISPLTSSFQDISARYEIIHTDEIVTMSDRPAHALRNRKKSSMRLAIELVRDKKADACLSGGNTGALMAMSKVLLKTLPGVDRPALIGRLPTVADKPVYVLDLGANVSCDSEALFQFAVMGSVVSEVVDKTVSPSVSLLNVGIEEIKGNDQVQQAGLLLQQSPQVNYRGFIEGNEIYSGNSDVIVCDGFVGNITLKTSEGIAKFLIEDLKSQITQNWFAKTLSKLLGTKIQSVLSQMNPDQYNGASLVGLRGIVVKSHGNADENAFLNAINLAITEAQRQLPELICERLESILLDIQAE</sequence>
<dbReference type="SUPFAM" id="SSF53659">
    <property type="entry name" value="Isocitrate/Isopropylmalate dehydrogenase-like"/>
    <property type="match status" value="1"/>
</dbReference>
<organism evidence="11 12">
    <name type="scientific">Parashewanella curva</name>
    <dbReference type="NCBI Taxonomy" id="2338552"/>
    <lineage>
        <taxon>Bacteria</taxon>
        <taxon>Pseudomonadati</taxon>
        <taxon>Pseudomonadota</taxon>
        <taxon>Gammaproteobacteria</taxon>
        <taxon>Alteromonadales</taxon>
        <taxon>Shewanellaceae</taxon>
        <taxon>Parashewanella</taxon>
    </lineage>
</organism>
<dbReference type="AlphaFoldDB" id="A0A3L8PU32"/>
<comment type="subcellular location">
    <subcellularLocation>
        <location evidence="10">Cytoplasm</location>
    </subcellularLocation>
    <text evidence="10">Associated with the membrane possibly through PlsY.</text>
</comment>
<dbReference type="GO" id="GO:0005737">
    <property type="term" value="C:cytoplasm"/>
    <property type="evidence" value="ECO:0007669"/>
    <property type="project" value="UniProtKB-SubCell"/>
</dbReference>
<evidence type="ECO:0000256" key="10">
    <source>
        <dbReference type="HAMAP-Rule" id="MF_00019"/>
    </source>
</evidence>
<dbReference type="GO" id="GO:0008654">
    <property type="term" value="P:phospholipid biosynthetic process"/>
    <property type="evidence" value="ECO:0007669"/>
    <property type="project" value="UniProtKB-KW"/>
</dbReference>
<dbReference type="UniPathway" id="UPA00085"/>
<reference evidence="11 12" key="1">
    <citation type="submission" date="2018-09" db="EMBL/GenBank/DDBJ databases">
        <title>Phylogeny of the Shewanellaceae, and recommendation for two new genera, Pseudoshewanella and Parashewanella.</title>
        <authorList>
            <person name="Wang G."/>
        </authorList>
    </citation>
    <scope>NUCLEOTIDE SEQUENCE [LARGE SCALE GENOMIC DNA]</scope>
    <source>
        <strain evidence="11 12">C51</strain>
    </source>
</reference>
<dbReference type="InterPro" id="IPR012281">
    <property type="entry name" value="Phospholipid_synth_PlsX-like"/>
</dbReference>
<keyword evidence="6 10" id="KW-0594">Phospholipid biosynthesis</keyword>
<dbReference type="GO" id="GO:0006633">
    <property type="term" value="P:fatty acid biosynthetic process"/>
    <property type="evidence" value="ECO:0007669"/>
    <property type="project" value="UniProtKB-UniRule"/>
</dbReference>
<keyword evidence="12" id="KW-1185">Reference proteome</keyword>
<comment type="caution">
    <text evidence="11">The sequence shown here is derived from an EMBL/GenBank/DDBJ whole genome shotgun (WGS) entry which is preliminary data.</text>
</comment>
<dbReference type="EC" id="2.3.1.274" evidence="8 10"/>
<comment type="subunit">
    <text evidence="9 10">Homodimer. Probably interacts with PlsY.</text>
</comment>
<evidence type="ECO:0000256" key="7">
    <source>
        <dbReference type="ARBA" id="ARBA00023264"/>
    </source>
</evidence>
<dbReference type="PANTHER" id="PTHR30100">
    <property type="entry name" value="FATTY ACID/PHOSPHOLIPID SYNTHESIS PROTEIN PLSX"/>
    <property type="match status" value="1"/>
</dbReference>
<evidence type="ECO:0000256" key="8">
    <source>
        <dbReference type="ARBA" id="ARBA00024069"/>
    </source>
</evidence>
<comment type="similarity">
    <text evidence="10">Belongs to the PlsX family.</text>
</comment>
<dbReference type="PANTHER" id="PTHR30100:SF1">
    <property type="entry name" value="PHOSPHATE ACYLTRANSFERASE"/>
    <property type="match status" value="1"/>
</dbReference>
<gene>
    <name evidence="10 11" type="primary">plsX</name>
    <name evidence="11" type="ORF">D5018_15295</name>
</gene>
<evidence type="ECO:0000313" key="12">
    <source>
        <dbReference type="Proteomes" id="UP000281474"/>
    </source>
</evidence>
<evidence type="ECO:0000256" key="1">
    <source>
        <dbReference type="ARBA" id="ARBA00001232"/>
    </source>
</evidence>
<keyword evidence="5 10" id="KW-0443">Lipid metabolism</keyword>
<keyword evidence="4 10" id="KW-0808">Transferase</keyword>
<dbReference type="InterPro" id="IPR003664">
    <property type="entry name" value="FA_synthesis"/>
</dbReference>
<dbReference type="OrthoDB" id="9806408at2"/>
<evidence type="ECO:0000256" key="9">
    <source>
        <dbReference type="ARBA" id="ARBA00046608"/>
    </source>
</evidence>
<keyword evidence="7 10" id="KW-1208">Phospholipid metabolism</keyword>
<evidence type="ECO:0000313" key="11">
    <source>
        <dbReference type="EMBL" id="RLV58816.1"/>
    </source>
</evidence>
<comment type="function">
    <text evidence="10">Catalyzes the reversible formation of acyl-phosphate (acyl-PO(4)) from acyl-[acyl-carrier-protein] (acyl-ACP). This enzyme utilizes acyl-ACP as fatty acyl donor, but not acyl-CoA.</text>
</comment>
<dbReference type="PIRSF" id="PIRSF002465">
    <property type="entry name" value="Phsphlp_syn_PlsX"/>
    <property type="match status" value="1"/>
</dbReference>
<keyword evidence="3 10" id="KW-0444">Lipid biosynthesis</keyword>
<dbReference type="Gene3D" id="3.40.718.10">
    <property type="entry name" value="Isopropylmalate Dehydrogenase"/>
    <property type="match status" value="1"/>
</dbReference>
<keyword evidence="2 10" id="KW-0963">Cytoplasm</keyword>